<dbReference type="Gene3D" id="3.20.20.70">
    <property type="entry name" value="Aldolase class I"/>
    <property type="match status" value="1"/>
</dbReference>
<keyword evidence="8" id="KW-1185">Reference proteome</keyword>
<name>A0ABM9I8B9_9GAMM</name>
<dbReference type="Proteomes" id="UP001162030">
    <property type="component" value="Chromosome"/>
</dbReference>
<dbReference type="Pfam" id="PF04055">
    <property type="entry name" value="Radical_SAM"/>
    <property type="match status" value="1"/>
</dbReference>
<dbReference type="InterPro" id="IPR007197">
    <property type="entry name" value="rSAM"/>
</dbReference>
<evidence type="ECO:0000313" key="8">
    <source>
        <dbReference type="Proteomes" id="UP001162030"/>
    </source>
</evidence>
<dbReference type="EMBL" id="OX458333">
    <property type="protein sequence ID" value="CAI8955782.1"/>
    <property type="molecule type" value="Genomic_DNA"/>
</dbReference>
<keyword evidence="3" id="KW-0479">Metal-binding</keyword>
<dbReference type="SUPFAM" id="SSF102114">
    <property type="entry name" value="Radical SAM enzymes"/>
    <property type="match status" value="1"/>
</dbReference>
<evidence type="ECO:0000259" key="6">
    <source>
        <dbReference type="PROSITE" id="PS51918"/>
    </source>
</evidence>
<gene>
    <name evidence="7" type="ORF">MSZNOR_4552</name>
</gene>
<evidence type="ECO:0000256" key="5">
    <source>
        <dbReference type="ARBA" id="ARBA00023014"/>
    </source>
</evidence>
<protein>
    <submittedName>
        <fullName evidence="7">Wyosine [tRNA(Phe)-imidazoG37] synthetase (Radical SAM superfamily)</fullName>
    </submittedName>
</protein>
<organism evidence="7 8">
    <name type="scientific">Methylocaldum szegediense</name>
    <dbReference type="NCBI Taxonomy" id="73780"/>
    <lineage>
        <taxon>Bacteria</taxon>
        <taxon>Pseudomonadati</taxon>
        <taxon>Pseudomonadota</taxon>
        <taxon>Gammaproteobacteria</taxon>
        <taxon>Methylococcales</taxon>
        <taxon>Methylococcaceae</taxon>
        <taxon>Methylocaldum</taxon>
    </lineage>
</organism>
<evidence type="ECO:0000256" key="4">
    <source>
        <dbReference type="ARBA" id="ARBA00023004"/>
    </source>
</evidence>
<dbReference type="PROSITE" id="PS51918">
    <property type="entry name" value="RADICAL_SAM"/>
    <property type="match status" value="1"/>
</dbReference>
<dbReference type="InterPro" id="IPR058240">
    <property type="entry name" value="rSAM_sf"/>
</dbReference>
<keyword evidence="4" id="KW-0408">Iron</keyword>
<dbReference type="SFLD" id="SFLDS00029">
    <property type="entry name" value="Radical_SAM"/>
    <property type="match status" value="1"/>
</dbReference>
<accession>A0ABM9I8B9</accession>
<evidence type="ECO:0000256" key="1">
    <source>
        <dbReference type="ARBA" id="ARBA00001966"/>
    </source>
</evidence>
<dbReference type="CDD" id="cd01335">
    <property type="entry name" value="Radical_SAM"/>
    <property type="match status" value="1"/>
</dbReference>
<evidence type="ECO:0000313" key="7">
    <source>
        <dbReference type="EMBL" id="CAI8955782.1"/>
    </source>
</evidence>
<comment type="cofactor">
    <cofactor evidence="1">
        <name>[4Fe-4S] cluster</name>
        <dbReference type="ChEBI" id="CHEBI:49883"/>
    </cofactor>
</comment>
<dbReference type="InterPro" id="IPR013785">
    <property type="entry name" value="Aldolase_TIM"/>
</dbReference>
<sequence>MRPLTTKDHSRDSAGLTYVYPVISRRSGGLSVGINLNPNNACNWRCVYCQVPNLTRGAAPDIDAERLGGELRALLNQILTGDFYHRFQIPPEQRAIKDIAISGNGEPTSCKTLDRIVELIGTVCDEFGLLGQIKLVLITNGSLVHKPIVQAALKRWSELGGEVWFKVDSATVEGILRINQVNLTPGSVHRNLEICARLCPTWIQTCLFSFDGESPSEAERRAYLDFLADLKHRDVPIQGVLLYGLARPSMQEQAPRLSALPGEELDAIADRIRALGFSVKVTR</sequence>
<reference evidence="7 8" key="1">
    <citation type="submission" date="2023-03" db="EMBL/GenBank/DDBJ databases">
        <authorList>
            <person name="Pearce D."/>
        </authorList>
    </citation>
    <scope>NUCLEOTIDE SEQUENCE [LARGE SCALE GENOMIC DNA]</scope>
    <source>
        <strain evidence="7">Msz</strain>
    </source>
</reference>
<keyword evidence="2" id="KW-0949">S-adenosyl-L-methionine</keyword>
<proteinExistence type="predicted"/>
<dbReference type="RefSeq" id="WP_026609879.1">
    <property type="nucleotide sequence ID" value="NZ_OX458333.1"/>
</dbReference>
<keyword evidence="5" id="KW-0411">Iron-sulfur</keyword>
<evidence type="ECO:0000256" key="2">
    <source>
        <dbReference type="ARBA" id="ARBA00022691"/>
    </source>
</evidence>
<feature type="domain" description="Radical SAM core" evidence="6">
    <location>
        <begin position="26"/>
        <end position="278"/>
    </location>
</feature>
<evidence type="ECO:0000256" key="3">
    <source>
        <dbReference type="ARBA" id="ARBA00022723"/>
    </source>
</evidence>